<keyword evidence="2 7" id="KW-0723">Serine/threonine-protein kinase</keyword>
<dbReference type="Proteomes" id="UP000191024">
    <property type="component" value="Chromosome G"/>
</dbReference>
<dbReference type="PROSITE" id="PS50011">
    <property type="entry name" value="PROTEIN_KINASE_DOM"/>
    <property type="match status" value="1"/>
</dbReference>
<feature type="compositionally biased region" description="Polar residues" evidence="9">
    <location>
        <begin position="164"/>
        <end position="193"/>
    </location>
</feature>
<dbReference type="EMBL" id="LT598469">
    <property type="protein sequence ID" value="SCV01450.1"/>
    <property type="molecule type" value="Genomic_DNA"/>
</dbReference>
<evidence type="ECO:0000256" key="6">
    <source>
        <dbReference type="ARBA" id="ARBA00022840"/>
    </source>
</evidence>
<organism evidence="11 12">
    <name type="scientific">Lachancea mirantina</name>
    <dbReference type="NCBI Taxonomy" id="1230905"/>
    <lineage>
        <taxon>Eukaryota</taxon>
        <taxon>Fungi</taxon>
        <taxon>Dikarya</taxon>
        <taxon>Ascomycota</taxon>
        <taxon>Saccharomycotina</taxon>
        <taxon>Saccharomycetes</taxon>
        <taxon>Saccharomycetales</taxon>
        <taxon>Saccharomycetaceae</taxon>
        <taxon>Lachancea</taxon>
    </lineage>
</organism>
<dbReference type="GO" id="GO:0005524">
    <property type="term" value="F:ATP binding"/>
    <property type="evidence" value="ECO:0007669"/>
    <property type="project" value="UniProtKB-UniRule"/>
</dbReference>
<feature type="compositionally biased region" description="Polar residues" evidence="9">
    <location>
        <begin position="75"/>
        <end position="86"/>
    </location>
</feature>
<dbReference type="InterPro" id="IPR011009">
    <property type="entry name" value="Kinase-like_dom_sf"/>
</dbReference>
<dbReference type="Gene3D" id="1.10.510.10">
    <property type="entry name" value="Transferase(Phosphotransferase) domain 1"/>
    <property type="match status" value="1"/>
</dbReference>
<dbReference type="OrthoDB" id="1043025at2759"/>
<name>A0A1G4KB33_9SACH</name>
<feature type="compositionally biased region" description="Polar residues" evidence="9">
    <location>
        <begin position="35"/>
        <end position="46"/>
    </location>
</feature>
<comment type="catalytic activity">
    <reaction evidence="7">
        <text>L-threonyl-[protein] + ATP = O-phospho-L-threonyl-[protein] + ADP + H(+)</text>
        <dbReference type="Rhea" id="RHEA:46608"/>
        <dbReference type="Rhea" id="RHEA-COMP:11060"/>
        <dbReference type="Rhea" id="RHEA-COMP:11605"/>
        <dbReference type="ChEBI" id="CHEBI:15378"/>
        <dbReference type="ChEBI" id="CHEBI:30013"/>
        <dbReference type="ChEBI" id="CHEBI:30616"/>
        <dbReference type="ChEBI" id="CHEBI:61977"/>
        <dbReference type="ChEBI" id="CHEBI:456216"/>
    </reaction>
</comment>
<dbReference type="GO" id="GO:0005737">
    <property type="term" value="C:cytoplasm"/>
    <property type="evidence" value="ECO:0007669"/>
    <property type="project" value="InterPro"/>
</dbReference>
<keyword evidence="6 7" id="KW-0067">ATP-binding</keyword>
<reference evidence="11 12" key="1">
    <citation type="submission" date="2016-03" db="EMBL/GenBank/DDBJ databases">
        <authorList>
            <person name="Devillers H."/>
        </authorList>
    </citation>
    <scope>NUCLEOTIDE SEQUENCE [LARGE SCALE GENOMIC DNA]</scope>
    <source>
        <strain evidence="11">CBS 11717</strain>
    </source>
</reference>
<dbReference type="InterPro" id="IPR017240">
    <property type="entry name" value="MAPKKK_Ssk2/Ssk22"/>
</dbReference>
<dbReference type="InterPro" id="IPR008271">
    <property type="entry name" value="Ser/Thr_kinase_AS"/>
</dbReference>
<dbReference type="GO" id="GO:0004709">
    <property type="term" value="F:MAP kinase kinase kinase activity"/>
    <property type="evidence" value="ECO:0007669"/>
    <property type="project" value="UniProtKB-UniRule"/>
</dbReference>
<evidence type="ECO:0000256" key="4">
    <source>
        <dbReference type="ARBA" id="ARBA00022741"/>
    </source>
</evidence>
<keyword evidence="12" id="KW-1185">Reference proteome</keyword>
<feature type="compositionally biased region" description="Low complexity" evidence="9">
    <location>
        <begin position="194"/>
        <end position="210"/>
    </location>
</feature>
<dbReference type="CDD" id="cd06626">
    <property type="entry name" value="STKc_MEKK4"/>
    <property type="match status" value="1"/>
</dbReference>
<evidence type="ECO:0000256" key="1">
    <source>
        <dbReference type="ARBA" id="ARBA00006529"/>
    </source>
</evidence>
<keyword evidence="4 7" id="KW-0547">Nucleotide-binding</keyword>
<evidence type="ECO:0000256" key="2">
    <source>
        <dbReference type="ARBA" id="ARBA00022527"/>
    </source>
</evidence>
<dbReference type="PANTHER" id="PTHR48016">
    <property type="entry name" value="MAP KINASE KINASE KINASE SSK2-RELATED-RELATED"/>
    <property type="match status" value="1"/>
</dbReference>
<proteinExistence type="inferred from homology"/>
<evidence type="ECO:0000256" key="7">
    <source>
        <dbReference type="PIRNR" id="PIRNR037579"/>
    </source>
</evidence>
<evidence type="ECO:0000256" key="9">
    <source>
        <dbReference type="SAM" id="MobiDB-lite"/>
    </source>
</evidence>
<feature type="region of interest" description="Disordered" evidence="9">
    <location>
        <begin position="1"/>
        <end position="133"/>
    </location>
</feature>
<dbReference type="SUPFAM" id="SSF56112">
    <property type="entry name" value="Protein kinase-like (PK-like)"/>
    <property type="match status" value="1"/>
</dbReference>
<feature type="binding site" evidence="8">
    <location>
        <position position="1268"/>
    </location>
    <ligand>
        <name>ATP</name>
        <dbReference type="ChEBI" id="CHEBI:30616"/>
    </ligand>
</feature>
<evidence type="ECO:0000313" key="11">
    <source>
        <dbReference type="EMBL" id="SCV01450.1"/>
    </source>
</evidence>
<protein>
    <recommendedName>
        <fullName evidence="7">MAP kinase kinase kinase</fullName>
        <ecNumber evidence="7">2.7.11.-</ecNumber>
    </recommendedName>
</protein>
<keyword evidence="5 7" id="KW-0418">Kinase</keyword>
<dbReference type="EC" id="2.7.11.-" evidence="7"/>
<evidence type="ECO:0000259" key="10">
    <source>
        <dbReference type="PROSITE" id="PS50011"/>
    </source>
</evidence>
<dbReference type="PIRSF" id="PIRSF037579">
    <property type="entry name" value="MAPKKK_SSK22"/>
    <property type="match status" value="1"/>
</dbReference>
<dbReference type="Pfam" id="PF00069">
    <property type="entry name" value="Pkinase"/>
    <property type="match status" value="1"/>
</dbReference>
<sequence length="1529" mass="172820">MAEKDYFSFKHESSEDDFGVGGSKRSARNRVRSAGTGTTSFKSFSPSRPVGQGPRSPGYSMANQLRSPPPVTGHSPLNTLKLNTSGLKHAVNTMSPASNSSSAKSSRKPSISGPSGAIKAAATSPGNRFRSNSLSSARSVAVTTDSAAATPTLVLPPNLASLNSQSTSNVGSPQFPSGVQSASGNSQQHLDQMSSSSSSRSGNNSSTTTLRSFKPIQKQYVLNEQLYLDKMKNSRLDEYYTRGIAASINDEEEETDLDVEDTDNDEAAFGTNFFTTTEKGSTLAMEDELVTISARFLLGRMDWLRQADGENSTVRELLGPLQRVSSSGTSLLTPQSTISPPNEKECQESINRLSHTYYASERLEWQTMLTNVLRGDIVKIEKSKIAHQAIRTSSDLQYADDLWLELKAWMNCRPVEDERKSLEYLRTSTETLVRDIMELKFKEGITVKEAAAIVEPLVNKFHRVTSYWRSLPQMYHQYPVTGSSEFEDRIATMNTLLTLKEAFDSEIECLKSWIGSEELDVQFTSTDHDIEGVYKNESTFAEQILKERDIESIFQKKIFFRHAPWILKAKVAVFTLHQTMHDMNMPLLDKELEILLMFPLKLVKEIIRIRLEYAEKLKNPTMMMIDQMIDDFSSYIRLSVQIKRTTVLYCSDWSFGIEINPRFDFMVNEAIRYLFKLLHLKLLDSAKKSFKTFREPEELLKYWDQLKNVCCHIEGAGQVVAEGFTQLTLRLLNRLHSYVLREQNNPPNFRTQSEVEKWLVQTMENIGSFKRKINRFSNVLSKALQNSVNYKISDHQKLLERLKESGHFLVYTGGELEKNGIYLFCSDNLLGCSDLDILKILHNSEIGSDLIPSVEIKNSLSVYNALEMGWDQDAMIYQEYDSDGIAYYYVQPENNVKITNSKVRRGTNFMNSNAIDDYKTDEDEFLELELKVKSLGYIIAISPSEPLLWGGEMLNLSENTKLTMNDLDIKIMPDSLVLLNQGSTYAMDYQCDRFQHFVGDSVSFNERRCSINSVENTLQRINRAYFRVTFSVLANAPKVVSTVQRISHGNETINNLFIFCRDFAKNFLRLNVATYEKKSIIIMHLLKLSLAWISFLVDDCDPTDSRTFRWCVPAMEFAMQMTTGWNIMSLDEKQFSLLKQKISGCMSLLISHFDIMGARTQDTDKTVNVLVRNNIEVCEDDDDAILAVNSEIRVRAIQDLEQQTKSNPRQAGKVLDATDKENQYLLSLASSFSNVSIRWQKRTFIGGGTFGTVFSAINLDTGEILAVKEIKIQDRKSMKQVFPSIKEEMSVLEVLNHPNVVQYYGVEVHRDKVNLFMEYCEGGSLAQLLEHGRIEDEMVTQVYTLQMVEGLAYLHQSGVVHRDIKPENILLDFNGIIKYVDFGAARLIAANGTKGATSTDKRGVNSMMGTPMYMSPESITNSRRGKLGSDDIWSLGCVVLEMVSGRRPWSNLDNEWAIMYHVAAGHVPQMPNKDEISKLGLKFLGRCLIQDPNRRSTAMELLMDPWMTEIRQLAFGDGTSDAEAPAPDV</sequence>
<feature type="compositionally biased region" description="Low complexity" evidence="9">
    <location>
        <begin position="95"/>
        <end position="112"/>
    </location>
</feature>
<dbReference type="PROSITE" id="PS00107">
    <property type="entry name" value="PROTEIN_KINASE_ATP"/>
    <property type="match status" value="1"/>
</dbReference>
<accession>A0A1G4KB33</accession>
<feature type="compositionally biased region" description="Polar residues" evidence="9">
    <location>
        <begin position="124"/>
        <end position="133"/>
    </location>
</feature>
<dbReference type="GO" id="GO:0038066">
    <property type="term" value="P:p38MAPK cascade"/>
    <property type="evidence" value="ECO:0007669"/>
    <property type="project" value="UniProtKB-UniRule"/>
</dbReference>
<evidence type="ECO:0000313" key="12">
    <source>
        <dbReference type="Proteomes" id="UP000191024"/>
    </source>
</evidence>
<dbReference type="PROSITE" id="PS00108">
    <property type="entry name" value="PROTEIN_KINASE_ST"/>
    <property type="match status" value="1"/>
</dbReference>
<feature type="region of interest" description="Disordered" evidence="9">
    <location>
        <begin position="164"/>
        <end position="210"/>
    </location>
</feature>
<dbReference type="GO" id="GO:0051403">
    <property type="term" value="P:stress-activated MAPK cascade"/>
    <property type="evidence" value="ECO:0007669"/>
    <property type="project" value="InterPro"/>
</dbReference>
<dbReference type="STRING" id="1230905.A0A1G4KB33"/>
<feature type="compositionally biased region" description="Basic and acidic residues" evidence="9">
    <location>
        <begin position="1"/>
        <end position="13"/>
    </location>
</feature>
<dbReference type="PANTHER" id="PTHR48016:SF32">
    <property type="entry name" value="MITOGEN-ACTIVATED PROTEIN KINASE KINASE KINASE 4"/>
    <property type="match status" value="1"/>
</dbReference>
<dbReference type="SMART" id="SM00220">
    <property type="entry name" value="S_TKc"/>
    <property type="match status" value="1"/>
</dbReference>
<dbReference type="InterPro" id="IPR000719">
    <property type="entry name" value="Prot_kinase_dom"/>
</dbReference>
<dbReference type="InterPro" id="IPR017441">
    <property type="entry name" value="Protein_kinase_ATP_BS"/>
</dbReference>
<comment type="similarity">
    <text evidence="1 7">Belongs to the protein kinase superfamily. STE Ser/Thr protein kinase family. MAP kinase kinase kinase subfamily.</text>
</comment>
<feature type="domain" description="Protein kinase" evidence="10">
    <location>
        <begin position="1239"/>
        <end position="1507"/>
    </location>
</feature>
<evidence type="ECO:0000256" key="5">
    <source>
        <dbReference type="ARBA" id="ARBA00022777"/>
    </source>
</evidence>
<dbReference type="InterPro" id="IPR050538">
    <property type="entry name" value="MAP_kinase_kinase_kinase"/>
</dbReference>
<evidence type="ECO:0000256" key="3">
    <source>
        <dbReference type="ARBA" id="ARBA00022679"/>
    </source>
</evidence>
<gene>
    <name evidence="11" type="ORF">LAMI_0G11584G</name>
</gene>
<evidence type="ECO:0000256" key="8">
    <source>
        <dbReference type="PROSITE-ProRule" id="PRU10141"/>
    </source>
</evidence>
<dbReference type="FunFam" id="1.10.510.10:FF:000571">
    <property type="entry name" value="Maternal embryonic leucine zipper kinase"/>
    <property type="match status" value="1"/>
</dbReference>
<keyword evidence="3 7" id="KW-0808">Transferase</keyword>